<protein>
    <recommendedName>
        <fullName evidence="3">Transcriptional regulator, AbiEi antitoxin, Type IV TA system</fullName>
    </recommendedName>
</protein>
<dbReference type="Proteomes" id="UP001501138">
    <property type="component" value="Unassembled WGS sequence"/>
</dbReference>
<sequence length="376" mass="40716">MRTFADIPALLLAVAAAQEGLLSAEQCDRHGVGSARRSRLVRAGRWMAVTRGVVDTIVVPLRERTVADVPVGALPPLSRSDDAEASRSVRALRTAHRALSSADVVLEHRRRRKAWVGMLAFGPAATAVGTNALALHGVEGLPVDLRSEAALPHASDRVDRPGALLRQFDDGMTTVPFGDRRTGERQIASVDWAIAQAVPELPMAHGLAVLDSALRLEVLDRAGLALAHDHARGRRGVALRHELWDLADPRAESALESFGRWGCIEEGVPPDDLQLPVHAPSGRLLGVADMVWHLPGSRLLVAEMDGRAWHEGDERADHRDRDRDNDFAADPRIDLLRFDARHVRARTVGTQVRAFLGAARSRVNTGSGSNTGLGSY</sequence>
<dbReference type="EMBL" id="BAAAPM010000002">
    <property type="protein sequence ID" value="GAA1710273.1"/>
    <property type="molecule type" value="Genomic_DNA"/>
</dbReference>
<keyword evidence="2" id="KW-1185">Reference proteome</keyword>
<evidence type="ECO:0000313" key="1">
    <source>
        <dbReference type="EMBL" id="GAA1710273.1"/>
    </source>
</evidence>
<accession>A0ABN2IRV4</accession>
<proteinExistence type="predicted"/>
<evidence type="ECO:0000313" key="2">
    <source>
        <dbReference type="Proteomes" id="UP001501138"/>
    </source>
</evidence>
<organism evidence="1 2">
    <name type="scientific">Isoptericola hypogeus</name>
    <dbReference type="NCBI Taxonomy" id="300179"/>
    <lineage>
        <taxon>Bacteria</taxon>
        <taxon>Bacillati</taxon>
        <taxon>Actinomycetota</taxon>
        <taxon>Actinomycetes</taxon>
        <taxon>Micrococcales</taxon>
        <taxon>Promicromonosporaceae</taxon>
        <taxon>Isoptericola</taxon>
    </lineage>
</organism>
<dbReference type="RefSeq" id="WP_344244985.1">
    <property type="nucleotide sequence ID" value="NZ_BAAAPM010000002.1"/>
</dbReference>
<comment type="caution">
    <text evidence="1">The sequence shown here is derived from an EMBL/GenBank/DDBJ whole genome shotgun (WGS) entry which is preliminary data.</text>
</comment>
<name>A0ABN2IRV4_9MICO</name>
<evidence type="ECO:0008006" key="3">
    <source>
        <dbReference type="Google" id="ProtNLM"/>
    </source>
</evidence>
<gene>
    <name evidence="1" type="ORF">GCM10009809_03270</name>
</gene>
<reference evidence="1 2" key="1">
    <citation type="journal article" date="2019" name="Int. J. Syst. Evol. Microbiol.">
        <title>The Global Catalogue of Microorganisms (GCM) 10K type strain sequencing project: providing services to taxonomists for standard genome sequencing and annotation.</title>
        <authorList>
            <consortium name="The Broad Institute Genomics Platform"/>
            <consortium name="The Broad Institute Genome Sequencing Center for Infectious Disease"/>
            <person name="Wu L."/>
            <person name="Ma J."/>
        </authorList>
    </citation>
    <scope>NUCLEOTIDE SEQUENCE [LARGE SCALE GENOMIC DNA]</scope>
    <source>
        <strain evidence="1 2">JCM 15589</strain>
    </source>
</reference>